<evidence type="ECO:0000256" key="4">
    <source>
        <dbReference type="ARBA" id="ARBA00022822"/>
    </source>
</evidence>
<gene>
    <name evidence="9" type="ORF">EGH25_08200</name>
</gene>
<evidence type="ECO:0000259" key="8">
    <source>
        <dbReference type="Pfam" id="PF04715"/>
    </source>
</evidence>
<dbReference type="GO" id="GO:0000162">
    <property type="term" value="P:L-tryptophan biosynthetic process"/>
    <property type="evidence" value="ECO:0007669"/>
    <property type="project" value="UniProtKB-KW"/>
</dbReference>
<protein>
    <recommendedName>
        <fullName evidence="3">anthranilate synthase</fullName>
        <ecNumber evidence="3">4.1.3.27</ecNumber>
    </recommendedName>
</protein>
<evidence type="ECO:0000256" key="1">
    <source>
        <dbReference type="ARBA" id="ARBA00004873"/>
    </source>
</evidence>
<dbReference type="RefSeq" id="WP_266087510.1">
    <property type="nucleotide sequence ID" value="NZ_RKLV01000007.1"/>
</dbReference>
<evidence type="ECO:0000256" key="2">
    <source>
        <dbReference type="ARBA" id="ARBA00009562"/>
    </source>
</evidence>
<dbReference type="Gene3D" id="3.60.120.10">
    <property type="entry name" value="Anthranilate synthase"/>
    <property type="match status" value="1"/>
</dbReference>
<feature type="domain" description="Anthranilate synthase component I N-terminal" evidence="8">
    <location>
        <begin position="57"/>
        <end position="120"/>
    </location>
</feature>
<evidence type="ECO:0000256" key="3">
    <source>
        <dbReference type="ARBA" id="ARBA00012266"/>
    </source>
</evidence>
<evidence type="ECO:0000256" key="6">
    <source>
        <dbReference type="ARBA" id="ARBA00047683"/>
    </source>
</evidence>
<dbReference type="InterPro" id="IPR006805">
    <property type="entry name" value="Anth_synth_I_N"/>
</dbReference>
<evidence type="ECO:0000259" key="7">
    <source>
        <dbReference type="Pfam" id="PF00425"/>
    </source>
</evidence>
<comment type="pathway">
    <text evidence="1">Amino-acid biosynthesis; L-tryptophan biosynthesis; L-tryptophan from chorismate: step 1/5.</text>
</comment>
<evidence type="ECO:0000313" key="9">
    <source>
        <dbReference type="EMBL" id="MCX2819333.1"/>
    </source>
</evidence>
<comment type="similarity">
    <text evidence="2">Belongs to the anthranilate synthase component I family.</text>
</comment>
<dbReference type="Pfam" id="PF00425">
    <property type="entry name" value="Chorismate_bind"/>
    <property type="match status" value="1"/>
</dbReference>
<reference evidence="9" key="1">
    <citation type="submission" date="2022-09" db="EMBL/GenBank/DDBJ databases">
        <title>Haloadaptaus new haloarchaeum isolated from saline soil.</title>
        <authorList>
            <person name="Duran-Viseras A."/>
            <person name="Sanchez-Porro C."/>
            <person name="Ventosa A."/>
        </authorList>
    </citation>
    <scope>NUCLEOTIDE SEQUENCE</scope>
    <source>
        <strain evidence="9">F3-133</strain>
    </source>
</reference>
<accession>A0A9Q4C4J6</accession>
<keyword evidence="4" id="KW-0822">Tryptophan biosynthesis</keyword>
<dbReference type="InterPro" id="IPR015890">
    <property type="entry name" value="Chorismate_C"/>
</dbReference>
<proteinExistence type="inferred from homology"/>
<dbReference type="Proteomes" id="UP001149411">
    <property type="component" value="Unassembled WGS sequence"/>
</dbReference>
<sequence length="429" mass="47239">METVRRTVEDVSPVAAFDALDADVLLENGERGWDSTYVAGEPVETFVHRREDAERGCFERLGDWLDGLPDTDGSTAAGAYGFVGYDVAKRYEDVPDGTERDIDVPDGWFGFYDTVAVLDDDAYVEAVGHTEEESPPDERAARIADEVEDATYDERTVSGTNRRSNFDRDAYLDAVRRVKERIREGETFQTNISQRLSFDSDGSALDLYARLRETNPSPYMGLIDGDGWSVVCSSPELLVRVRDEDVVTRPIAGTRRRGEDAADELTASDKERAEHSILLDLARNDVGKVSRYGTVEVDEFATVVPYPEVYHLESVVTGEKSDGTTAVDALRAVFPGGTVTGAPKPRTLRIIEEVEPTERGPYTGSMGRVTLDGDCTFNILIRTAVRDGKTYHIQVGGGVVHDSVPQDEYDETLDKARGVLNAVEDGENG</sequence>
<evidence type="ECO:0000256" key="5">
    <source>
        <dbReference type="ARBA" id="ARBA00023141"/>
    </source>
</evidence>
<dbReference type="InterPro" id="IPR005801">
    <property type="entry name" value="ADC_synthase"/>
</dbReference>
<dbReference type="SUPFAM" id="SSF56322">
    <property type="entry name" value="ADC synthase"/>
    <property type="match status" value="1"/>
</dbReference>
<dbReference type="EC" id="4.1.3.27" evidence="3"/>
<dbReference type="Pfam" id="PF04715">
    <property type="entry name" value="Anth_synt_I_N"/>
    <property type="match status" value="1"/>
</dbReference>
<dbReference type="GO" id="GO:0004049">
    <property type="term" value="F:anthranilate synthase activity"/>
    <property type="evidence" value="ECO:0007669"/>
    <property type="project" value="UniProtKB-EC"/>
</dbReference>
<dbReference type="PANTHER" id="PTHR11236:SF9">
    <property type="entry name" value="ANTHRANILATE SYNTHASE COMPONENT 1"/>
    <property type="match status" value="1"/>
</dbReference>
<dbReference type="EMBL" id="RKLV01000007">
    <property type="protein sequence ID" value="MCX2819333.1"/>
    <property type="molecule type" value="Genomic_DNA"/>
</dbReference>
<keyword evidence="4" id="KW-0028">Amino-acid biosynthesis</keyword>
<feature type="domain" description="Chorismate-utilising enzyme C-terminal" evidence="7">
    <location>
        <begin position="168"/>
        <end position="415"/>
    </location>
</feature>
<name>A0A9Q4C4J6_9EURY</name>
<keyword evidence="10" id="KW-1185">Reference proteome</keyword>
<comment type="caution">
    <text evidence="9">The sequence shown here is derived from an EMBL/GenBank/DDBJ whole genome shotgun (WGS) entry which is preliminary data.</text>
</comment>
<dbReference type="AlphaFoldDB" id="A0A9Q4C4J6"/>
<organism evidence="9 10">
    <name type="scientific">Halorutilus salinus</name>
    <dbReference type="NCBI Taxonomy" id="2487751"/>
    <lineage>
        <taxon>Archaea</taxon>
        <taxon>Methanobacteriati</taxon>
        <taxon>Methanobacteriota</taxon>
        <taxon>Stenosarchaea group</taxon>
        <taxon>Halobacteria</taxon>
        <taxon>Halorutilales</taxon>
        <taxon>Halorutilaceae</taxon>
        <taxon>Halorutilus</taxon>
    </lineage>
</organism>
<comment type="catalytic activity">
    <reaction evidence="6">
        <text>chorismate + L-glutamine = anthranilate + pyruvate + L-glutamate + H(+)</text>
        <dbReference type="Rhea" id="RHEA:21732"/>
        <dbReference type="ChEBI" id="CHEBI:15361"/>
        <dbReference type="ChEBI" id="CHEBI:15378"/>
        <dbReference type="ChEBI" id="CHEBI:16567"/>
        <dbReference type="ChEBI" id="CHEBI:29748"/>
        <dbReference type="ChEBI" id="CHEBI:29985"/>
        <dbReference type="ChEBI" id="CHEBI:58359"/>
        <dbReference type="EC" id="4.1.3.27"/>
    </reaction>
</comment>
<dbReference type="InterPro" id="IPR019999">
    <property type="entry name" value="Anth_synth_I-like"/>
</dbReference>
<keyword evidence="5" id="KW-0057">Aromatic amino acid biosynthesis</keyword>
<dbReference type="PRINTS" id="PR00095">
    <property type="entry name" value="ANTSNTHASEI"/>
</dbReference>
<evidence type="ECO:0000313" key="10">
    <source>
        <dbReference type="Proteomes" id="UP001149411"/>
    </source>
</evidence>
<dbReference type="PANTHER" id="PTHR11236">
    <property type="entry name" value="AMINOBENZOATE/ANTHRANILATE SYNTHASE"/>
    <property type="match status" value="1"/>
</dbReference>